<keyword evidence="2" id="KW-1003">Cell membrane</keyword>
<evidence type="ECO:0000259" key="6">
    <source>
        <dbReference type="SMART" id="SM00134"/>
    </source>
</evidence>
<dbReference type="Proteomes" id="UP000002279">
    <property type="component" value="Chromosome 4"/>
</dbReference>
<evidence type="ECO:0000256" key="4">
    <source>
        <dbReference type="ARBA" id="ARBA00023136"/>
    </source>
</evidence>
<reference evidence="7" key="3">
    <citation type="submission" date="2025-09" db="UniProtKB">
        <authorList>
            <consortium name="Ensembl"/>
        </authorList>
    </citation>
    <scope>IDENTIFICATION</scope>
    <source>
        <strain evidence="7">Glennie</strain>
    </source>
</reference>
<evidence type="ECO:0000256" key="1">
    <source>
        <dbReference type="ARBA" id="ARBA00004236"/>
    </source>
</evidence>
<keyword evidence="5" id="KW-0325">Glycoprotein</keyword>
<organism evidence="7 8">
    <name type="scientific">Ornithorhynchus anatinus</name>
    <name type="common">Duckbill platypus</name>
    <dbReference type="NCBI Taxonomy" id="9258"/>
    <lineage>
        <taxon>Eukaryota</taxon>
        <taxon>Metazoa</taxon>
        <taxon>Chordata</taxon>
        <taxon>Craniata</taxon>
        <taxon>Vertebrata</taxon>
        <taxon>Euteleostomi</taxon>
        <taxon>Mammalia</taxon>
        <taxon>Monotremata</taxon>
        <taxon>Ornithorhynchidae</taxon>
        <taxon>Ornithorhynchus</taxon>
    </lineage>
</organism>
<evidence type="ECO:0000313" key="8">
    <source>
        <dbReference type="Proteomes" id="UP000002279"/>
    </source>
</evidence>
<dbReference type="FunCoup" id="A0A6I8N2M3">
    <property type="interactions" value="18"/>
</dbReference>
<evidence type="ECO:0000256" key="2">
    <source>
        <dbReference type="ARBA" id="ARBA00022475"/>
    </source>
</evidence>
<reference evidence="7 8" key="1">
    <citation type="journal article" date="2008" name="Nature">
        <title>Genome analysis of the platypus reveals unique signatures of evolution.</title>
        <authorList>
            <person name="Warren W.C."/>
            <person name="Hillier L.W."/>
            <person name="Marshall Graves J.A."/>
            <person name="Birney E."/>
            <person name="Ponting C.P."/>
            <person name="Grutzner F."/>
            <person name="Belov K."/>
            <person name="Miller W."/>
            <person name="Clarke L."/>
            <person name="Chinwalla A.T."/>
            <person name="Yang S.P."/>
            <person name="Heger A."/>
            <person name="Locke D.P."/>
            <person name="Miethke P."/>
            <person name="Waters P.D."/>
            <person name="Veyrunes F."/>
            <person name="Fulton L."/>
            <person name="Fulton B."/>
            <person name="Graves T."/>
            <person name="Wallis J."/>
            <person name="Puente X.S."/>
            <person name="Lopez-Otin C."/>
            <person name="Ordonez G.R."/>
            <person name="Eichler E.E."/>
            <person name="Chen L."/>
            <person name="Cheng Z."/>
            <person name="Deakin J.E."/>
            <person name="Alsop A."/>
            <person name="Thompson K."/>
            <person name="Kirby P."/>
            <person name="Papenfuss A.T."/>
            <person name="Wakefield M.J."/>
            <person name="Olender T."/>
            <person name="Lancet D."/>
            <person name="Huttley G.A."/>
            <person name="Smit A.F."/>
            <person name="Pask A."/>
            <person name="Temple-Smith P."/>
            <person name="Batzer M.A."/>
            <person name="Walker J.A."/>
            <person name="Konkel M.K."/>
            <person name="Harris R.S."/>
            <person name="Whittington C.M."/>
            <person name="Wong E.S."/>
            <person name="Gemmell N.J."/>
            <person name="Buschiazzo E."/>
            <person name="Vargas Jentzsch I.M."/>
            <person name="Merkel A."/>
            <person name="Schmitz J."/>
            <person name="Zemann A."/>
            <person name="Churakov G."/>
            <person name="Kriegs J.O."/>
            <person name="Brosius J."/>
            <person name="Murchison E.P."/>
            <person name="Sachidanandam R."/>
            <person name="Smith C."/>
            <person name="Hannon G.J."/>
            <person name="Tsend-Ayush E."/>
            <person name="McMillan D."/>
            <person name="Attenborough R."/>
            <person name="Rens W."/>
            <person name="Ferguson-Smith M."/>
            <person name="Lefevre C.M."/>
            <person name="Sharp J.A."/>
            <person name="Nicholas K.R."/>
            <person name="Ray D.A."/>
            <person name="Kube M."/>
            <person name="Reinhardt R."/>
            <person name="Pringle T.H."/>
            <person name="Taylor J."/>
            <person name="Jones R.C."/>
            <person name="Nixon B."/>
            <person name="Dacheux J.L."/>
            <person name="Niwa H."/>
            <person name="Sekita Y."/>
            <person name="Huang X."/>
            <person name="Stark A."/>
            <person name="Kheradpour P."/>
            <person name="Kellis M."/>
            <person name="Flicek P."/>
            <person name="Chen Y."/>
            <person name="Webber C."/>
            <person name="Hardison R."/>
            <person name="Nelson J."/>
            <person name="Hallsworth-Pepin K."/>
            <person name="Delehaunty K."/>
            <person name="Markovic C."/>
            <person name="Minx P."/>
            <person name="Feng Y."/>
            <person name="Kremitzki C."/>
            <person name="Mitreva M."/>
            <person name="Glasscock J."/>
            <person name="Wylie T."/>
            <person name="Wohldmann P."/>
            <person name="Thiru P."/>
            <person name="Nhan M.N."/>
            <person name="Pohl C.S."/>
            <person name="Smith S.M."/>
            <person name="Hou S."/>
            <person name="Nefedov M."/>
            <person name="de Jong P.J."/>
            <person name="Renfree M.B."/>
            <person name="Mardis E.R."/>
            <person name="Wilson R.K."/>
        </authorList>
    </citation>
    <scope>NUCLEOTIDE SEQUENCE [LARGE SCALE GENOMIC DNA]</scope>
    <source>
        <strain evidence="7 8">Glennie</strain>
    </source>
</reference>
<dbReference type="InterPro" id="IPR016054">
    <property type="entry name" value="LY6_UPA_recep-like"/>
</dbReference>
<dbReference type="SMART" id="SM00134">
    <property type="entry name" value="LU"/>
    <property type="match status" value="1"/>
</dbReference>
<keyword evidence="3" id="KW-0732">Signal</keyword>
<dbReference type="PANTHER" id="PTHR16982">
    <property type="entry name" value="LYMPHOCYTE ANTIGEN 6D"/>
    <property type="match status" value="1"/>
</dbReference>
<dbReference type="Bgee" id="ENSOANG00000045638">
    <property type="expression patterns" value="Expressed in testis and 4 other cell types or tissues"/>
</dbReference>
<evidence type="ECO:0000313" key="7">
    <source>
        <dbReference type="Ensembl" id="ENSOANP00000035208.1"/>
    </source>
</evidence>
<dbReference type="OMA" id="LVKKDCA"/>
<reference evidence="7" key="2">
    <citation type="submission" date="2025-08" db="UniProtKB">
        <authorList>
            <consortium name="Ensembl"/>
        </authorList>
    </citation>
    <scope>IDENTIFICATION</scope>
    <source>
        <strain evidence="7">Glennie</strain>
    </source>
</reference>
<dbReference type="Pfam" id="PF00087">
    <property type="entry name" value="Toxin_TOLIP"/>
    <property type="match status" value="1"/>
</dbReference>
<name>A0A6I8N2M3_ORNAN</name>
<dbReference type="CDD" id="cd23542">
    <property type="entry name" value="TFP_LU_ECD_Ly6D"/>
    <property type="match status" value="1"/>
</dbReference>
<dbReference type="SUPFAM" id="SSF57302">
    <property type="entry name" value="Snake toxin-like"/>
    <property type="match status" value="1"/>
</dbReference>
<dbReference type="AlphaFoldDB" id="A0A6I8N2M3"/>
<dbReference type="GeneID" id="114811283"/>
<dbReference type="PANTHER" id="PTHR16982:SF2">
    <property type="entry name" value="LYMPHOCYTE ANTIGEN 6D"/>
    <property type="match status" value="1"/>
</dbReference>
<evidence type="ECO:0000256" key="3">
    <source>
        <dbReference type="ARBA" id="ARBA00022729"/>
    </source>
</evidence>
<gene>
    <name evidence="7" type="primary">LY6D</name>
</gene>
<dbReference type="FunFam" id="2.10.60.10:FF:000003">
    <property type="entry name" value="lymphocyte antigen 6E isoform X1"/>
    <property type="match status" value="1"/>
</dbReference>
<evidence type="ECO:0000256" key="5">
    <source>
        <dbReference type="ARBA" id="ARBA00023180"/>
    </source>
</evidence>
<dbReference type="InParanoid" id="A0A6I8N2M3"/>
<feature type="domain" description="UPAR/Ly6" evidence="6">
    <location>
        <begin position="15"/>
        <end position="96"/>
    </location>
</feature>
<dbReference type="Gene3D" id="2.10.60.10">
    <property type="entry name" value="CD59"/>
    <property type="match status" value="1"/>
</dbReference>
<dbReference type="GO" id="GO:0009986">
    <property type="term" value="C:cell surface"/>
    <property type="evidence" value="ECO:0007669"/>
    <property type="project" value="InterPro"/>
</dbReference>
<dbReference type="Ensembl" id="ENSOANT00000052786.1">
    <property type="protein sequence ID" value="ENSOANP00000035208.1"/>
    <property type="gene ID" value="ENSOANG00000045638.1"/>
</dbReference>
<dbReference type="GO" id="GO:0030098">
    <property type="term" value="P:lymphocyte differentiation"/>
    <property type="evidence" value="ECO:0007669"/>
    <property type="project" value="InterPro"/>
</dbReference>
<dbReference type="GeneTree" id="ENSGT00730000111514"/>
<proteinExistence type="predicted"/>
<keyword evidence="8" id="KW-1185">Reference proteome</keyword>
<dbReference type="CTD" id="8581"/>
<accession>A0A6I8N2M3</accession>
<keyword evidence="4" id="KW-0472">Membrane</keyword>
<dbReference type="GO" id="GO:0005886">
    <property type="term" value="C:plasma membrane"/>
    <property type="evidence" value="ECO:0007669"/>
    <property type="project" value="UniProtKB-SubCell"/>
</dbReference>
<dbReference type="InterPro" id="IPR035076">
    <property type="entry name" value="Toxin/TOLIP"/>
</dbReference>
<sequence>MKEETVSITPAAHALKCYVCENSSNCKTEKVCSPSARYCETVTSYNPLNGNLIVKRCSETCFGKNETHQGTITRTTCCHTDLCNSRVANGVVHAAASPSVLVLGTLLGLVCVLLRPGL</sequence>
<dbReference type="InterPro" id="IPR042339">
    <property type="entry name" value="Ly6D"/>
</dbReference>
<dbReference type="RefSeq" id="XP_028919518.1">
    <property type="nucleotide sequence ID" value="XM_029063685.2"/>
</dbReference>
<dbReference type="InterPro" id="IPR045860">
    <property type="entry name" value="Snake_toxin-like_sf"/>
</dbReference>
<protein>
    <submittedName>
        <fullName evidence="7">Lymphocyte antigen 6 family member D</fullName>
    </submittedName>
</protein>
<comment type="subcellular location">
    <subcellularLocation>
        <location evidence="1">Cell membrane</location>
    </subcellularLocation>
</comment>